<name>A0A9W4E2T1_9ACTN</name>
<evidence type="ECO:0000256" key="1">
    <source>
        <dbReference type="SAM" id="MobiDB-lite"/>
    </source>
</evidence>
<evidence type="ECO:0000313" key="2">
    <source>
        <dbReference type="EMBL" id="CAG7608714.1"/>
    </source>
</evidence>
<dbReference type="EMBL" id="CAJVAX010000001">
    <property type="protein sequence ID" value="CAG7608714.1"/>
    <property type="molecule type" value="Genomic_DNA"/>
</dbReference>
<keyword evidence="3" id="KW-1185">Reference proteome</keyword>
<dbReference type="Proteomes" id="UP001153328">
    <property type="component" value="Unassembled WGS sequence"/>
</dbReference>
<feature type="compositionally biased region" description="Basic and acidic residues" evidence="1">
    <location>
        <begin position="16"/>
        <end position="33"/>
    </location>
</feature>
<feature type="region of interest" description="Disordered" evidence="1">
    <location>
        <begin position="1"/>
        <end position="50"/>
    </location>
</feature>
<accession>A0A9W4E2T1</accession>
<organism evidence="2 3">
    <name type="scientific">Actinacidiphila bryophytorum</name>
    <dbReference type="NCBI Taxonomy" id="1436133"/>
    <lineage>
        <taxon>Bacteria</taxon>
        <taxon>Bacillati</taxon>
        <taxon>Actinomycetota</taxon>
        <taxon>Actinomycetes</taxon>
        <taxon>Kitasatosporales</taxon>
        <taxon>Streptomycetaceae</taxon>
        <taxon>Actinacidiphila</taxon>
    </lineage>
</organism>
<evidence type="ECO:0000313" key="3">
    <source>
        <dbReference type="Proteomes" id="UP001153328"/>
    </source>
</evidence>
<reference evidence="2" key="1">
    <citation type="submission" date="2021-06" db="EMBL/GenBank/DDBJ databases">
        <authorList>
            <person name="Arsene-Ploetze F."/>
        </authorList>
    </citation>
    <scope>NUCLEOTIDE SEQUENCE</scope>
    <source>
        <strain evidence="2">SBRY1</strain>
    </source>
</reference>
<protein>
    <submittedName>
        <fullName evidence="2">Uncharacterized protein</fullName>
    </submittedName>
</protein>
<proteinExistence type="predicted"/>
<comment type="caution">
    <text evidence="2">The sequence shown here is derived from an EMBL/GenBank/DDBJ whole genome shotgun (WGS) entry which is preliminary data.</text>
</comment>
<gene>
    <name evidence="2" type="ORF">SBRY_11170</name>
</gene>
<sequence length="50" mass="5425">MAAGTPVRSDLPLTPVERHRVPDPRADLSHPREVFSFPGPPAPEAETHEG</sequence>
<dbReference type="AlphaFoldDB" id="A0A9W4E2T1"/>